<gene>
    <name evidence="1" type="ORF">EDD18DRAFT_1110962</name>
</gene>
<evidence type="ECO:0000313" key="1">
    <source>
        <dbReference type="EMBL" id="KAK0486728.1"/>
    </source>
</evidence>
<name>A0AA39PP54_9AGAR</name>
<accession>A0AA39PP54</accession>
<dbReference type="EMBL" id="JAUEPU010000045">
    <property type="protein sequence ID" value="KAK0486728.1"/>
    <property type="molecule type" value="Genomic_DNA"/>
</dbReference>
<evidence type="ECO:0000313" key="2">
    <source>
        <dbReference type="Proteomes" id="UP001175228"/>
    </source>
</evidence>
<sequence length="218" mass="24443">MPQSQPTWGCKVRAVRSTVEKSKKIGIVRGSSGMMTRMTRMIDTILLVALSSPLCWMAEHGTSCHRTQRRGNFVKSRWRYRENDNNNQPNGVLHGIQYSCEGDLISGALESSENSSWPCVHPAMTNATTVYVAAVAPPRSVDIVTATMDAMKRSVILVVDKSVDFDDGGKQTEKTGTFKKRFSSFLFLLLVLMQYMPNPRYREFWSNVALVLKWGAVS</sequence>
<keyword evidence="2" id="KW-1185">Reference proteome</keyword>
<proteinExistence type="predicted"/>
<comment type="caution">
    <text evidence="1">The sequence shown here is derived from an EMBL/GenBank/DDBJ whole genome shotgun (WGS) entry which is preliminary data.</text>
</comment>
<organism evidence="1 2">
    <name type="scientific">Armillaria luteobubalina</name>
    <dbReference type="NCBI Taxonomy" id="153913"/>
    <lineage>
        <taxon>Eukaryota</taxon>
        <taxon>Fungi</taxon>
        <taxon>Dikarya</taxon>
        <taxon>Basidiomycota</taxon>
        <taxon>Agaricomycotina</taxon>
        <taxon>Agaricomycetes</taxon>
        <taxon>Agaricomycetidae</taxon>
        <taxon>Agaricales</taxon>
        <taxon>Marasmiineae</taxon>
        <taxon>Physalacriaceae</taxon>
        <taxon>Armillaria</taxon>
    </lineage>
</organism>
<dbReference type="AlphaFoldDB" id="A0AA39PP54"/>
<reference evidence="1" key="1">
    <citation type="submission" date="2023-06" db="EMBL/GenBank/DDBJ databases">
        <authorList>
            <consortium name="Lawrence Berkeley National Laboratory"/>
            <person name="Ahrendt S."/>
            <person name="Sahu N."/>
            <person name="Indic B."/>
            <person name="Wong-Bajracharya J."/>
            <person name="Merenyi Z."/>
            <person name="Ke H.-M."/>
            <person name="Monk M."/>
            <person name="Kocsube S."/>
            <person name="Drula E."/>
            <person name="Lipzen A."/>
            <person name="Balint B."/>
            <person name="Henrissat B."/>
            <person name="Andreopoulos B."/>
            <person name="Martin F.M."/>
            <person name="Harder C.B."/>
            <person name="Rigling D."/>
            <person name="Ford K.L."/>
            <person name="Foster G.D."/>
            <person name="Pangilinan J."/>
            <person name="Papanicolaou A."/>
            <person name="Barry K."/>
            <person name="LaButti K."/>
            <person name="Viragh M."/>
            <person name="Koriabine M."/>
            <person name="Yan M."/>
            <person name="Riley R."/>
            <person name="Champramary S."/>
            <person name="Plett K.L."/>
            <person name="Tsai I.J."/>
            <person name="Slot J."/>
            <person name="Sipos G."/>
            <person name="Plett J."/>
            <person name="Nagy L.G."/>
            <person name="Grigoriev I.V."/>
        </authorList>
    </citation>
    <scope>NUCLEOTIDE SEQUENCE</scope>
    <source>
        <strain evidence="1">HWK02</strain>
    </source>
</reference>
<protein>
    <submittedName>
        <fullName evidence="1">Uncharacterized protein</fullName>
    </submittedName>
</protein>
<dbReference type="Proteomes" id="UP001175228">
    <property type="component" value="Unassembled WGS sequence"/>
</dbReference>